<dbReference type="RefSeq" id="WP_031589031.1">
    <property type="nucleotide sequence ID" value="NZ_JNKN01000009.1"/>
</dbReference>
<dbReference type="InterPro" id="IPR025591">
    <property type="entry name" value="RloB"/>
</dbReference>
<gene>
    <name evidence="1" type="ORF">IV49_GL002064</name>
</gene>
<evidence type="ECO:0000313" key="1">
    <source>
        <dbReference type="EMBL" id="KRN50416.1"/>
    </source>
</evidence>
<dbReference type="EMBL" id="JQBL01000009">
    <property type="protein sequence ID" value="KRN50416.1"/>
    <property type="molecule type" value="Genomic_DNA"/>
</dbReference>
<evidence type="ECO:0000313" key="2">
    <source>
        <dbReference type="Proteomes" id="UP000051841"/>
    </source>
</evidence>
<proteinExistence type="predicted"/>
<keyword evidence="2" id="KW-1185">Reference proteome</keyword>
<dbReference type="PATRIC" id="fig|1410657.5.peg.2131"/>
<comment type="caution">
    <text evidence="1">The sequence shown here is derived from an EMBL/GenBank/DDBJ whole genome shotgun (WGS) entry which is preliminary data.</text>
</comment>
<dbReference type="Pfam" id="PF13707">
    <property type="entry name" value="RloB"/>
    <property type="match status" value="1"/>
</dbReference>
<accession>A0A0R2HBL7</accession>
<dbReference type="Proteomes" id="UP000051841">
    <property type="component" value="Unassembled WGS sequence"/>
</dbReference>
<dbReference type="AlphaFoldDB" id="A0A0R2HBL7"/>
<evidence type="ECO:0008006" key="3">
    <source>
        <dbReference type="Google" id="ProtNLM"/>
    </source>
</evidence>
<sequence>MTRKERNGKRKSRRINSRIPSLGYYLIVTDTNATERNYFIGLRNALPEGMRNKLIIHVEKAKKTDQLIKKCVELFSNDPQYRIPWIVFDRDQVTRFDNIIEDAKKRGIHVGWSNPCFEVWMYGYFGKIPQMVDSQECCRKFGEKYKQKTGQEYSKANKEIYELLTKNGDEKSAVEIARNRYEVSIQYGKRKPSDMHLCTTVYELVGEIVQKASAYKNKLI</sequence>
<protein>
    <recommendedName>
        <fullName evidence="3">RloB-like protein</fullName>
    </recommendedName>
</protein>
<organism evidence="1 2">
    <name type="scientific">Kandleria vitulina DSM 20405</name>
    <dbReference type="NCBI Taxonomy" id="1410657"/>
    <lineage>
        <taxon>Bacteria</taxon>
        <taxon>Bacillati</taxon>
        <taxon>Bacillota</taxon>
        <taxon>Erysipelotrichia</taxon>
        <taxon>Erysipelotrichales</taxon>
        <taxon>Coprobacillaceae</taxon>
        <taxon>Kandleria</taxon>
    </lineage>
</organism>
<reference evidence="1 2" key="1">
    <citation type="journal article" date="2015" name="Genome Announc.">
        <title>Expanding the biotechnology potential of lactobacilli through comparative genomics of 213 strains and associated genera.</title>
        <authorList>
            <person name="Sun Z."/>
            <person name="Harris H.M."/>
            <person name="McCann A."/>
            <person name="Guo C."/>
            <person name="Argimon S."/>
            <person name="Zhang W."/>
            <person name="Yang X."/>
            <person name="Jeffery I.B."/>
            <person name="Cooney J.C."/>
            <person name="Kagawa T.F."/>
            <person name="Liu W."/>
            <person name="Song Y."/>
            <person name="Salvetti E."/>
            <person name="Wrobel A."/>
            <person name="Rasinkangas P."/>
            <person name="Parkhill J."/>
            <person name="Rea M.C."/>
            <person name="O'Sullivan O."/>
            <person name="Ritari J."/>
            <person name="Douillard F.P."/>
            <person name="Paul Ross R."/>
            <person name="Yang R."/>
            <person name="Briner A.E."/>
            <person name="Felis G.E."/>
            <person name="de Vos W.M."/>
            <person name="Barrangou R."/>
            <person name="Klaenhammer T.R."/>
            <person name="Caufield P.W."/>
            <person name="Cui Y."/>
            <person name="Zhang H."/>
            <person name="O'Toole P.W."/>
        </authorList>
    </citation>
    <scope>NUCLEOTIDE SEQUENCE [LARGE SCALE GENOMIC DNA]</scope>
    <source>
        <strain evidence="1 2">DSM 20405</strain>
    </source>
</reference>
<name>A0A0R2HBL7_9FIRM</name>